<dbReference type="Proteomes" id="UP000192411">
    <property type="component" value="Unassembled WGS sequence"/>
</dbReference>
<sequence>MTQAIPSFVVIQDAVRLACRAPSLHNSQPWRWVAETSTLHLFADFTRVMNAADPEGREIYLSCGAALDHLTVAMAAFGWEAAVQRFPDPDDPLHVAAITFDSAPPGMAADSRAHALAIGRRYTDRRPYEAPADWARFEVLLRQTVIPHHVMFDTVLDNARSTLATVSRLTATIRTNDPSYKAELNWWTSPFASGDGVPQSALLSVEAAGHIDVGRRFPSPYAAPRAEDVEVDRSKIVVLSTHHEDARLDVLRCGEALSAVLLRCTASGLATCTLTHMTELAQSREIVRELTGQRGMPQLLIRIGYPRHADAALAATPRRPLADVLERPG</sequence>
<organism evidence="1 2">
    <name type="scientific">Mycolicibacterium tusciae</name>
    <dbReference type="NCBI Taxonomy" id="75922"/>
    <lineage>
        <taxon>Bacteria</taxon>
        <taxon>Bacillati</taxon>
        <taxon>Actinomycetota</taxon>
        <taxon>Actinomycetes</taxon>
        <taxon>Mycobacteriales</taxon>
        <taxon>Mycobacteriaceae</taxon>
        <taxon>Mycolicibacterium</taxon>
    </lineage>
</organism>
<protein>
    <recommendedName>
        <fullName evidence="3">NAD(P)H nitroreductase</fullName>
    </recommendedName>
</protein>
<dbReference type="PANTHER" id="PTHR23026">
    <property type="entry name" value="NADPH NITROREDUCTASE"/>
    <property type="match status" value="1"/>
</dbReference>
<dbReference type="RefSeq" id="WP_083126933.1">
    <property type="nucleotide sequence ID" value="NZ_MVIM01000009.1"/>
</dbReference>
<name>A0A1X0JLZ0_9MYCO</name>
<comment type="caution">
    <text evidence="1">The sequence shown here is derived from an EMBL/GenBank/DDBJ whole genome shotgun (WGS) entry which is preliminary data.</text>
</comment>
<evidence type="ECO:0000313" key="1">
    <source>
        <dbReference type="EMBL" id="ORB63919.1"/>
    </source>
</evidence>
<evidence type="ECO:0008006" key="3">
    <source>
        <dbReference type="Google" id="ProtNLM"/>
    </source>
</evidence>
<dbReference type="EMBL" id="MVIM01000009">
    <property type="protein sequence ID" value="ORB63919.1"/>
    <property type="molecule type" value="Genomic_DNA"/>
</dbReference>
<gene>
    <name evidence="1" type="ORF">BST47_17970</name>
</gene>
<dbReference type="InterPro" id="IPR000415">
    <property type="entry name" value="Nitroreductase-like"/>
</dbReference>
<keyword evidence="2" id="KW-1185">Reference proteome</keyword>
<dbReference type="NCBIfam" id="NF047509">
    <property type="entry name" value="Rv3131_FMN_oxido"/>
    <property type="match status" value="1"/>
</dbReference>
<dbReference type="PANTHER" id="PTHR23026:SF123">
    <property type="entry name" value="NAD(P)H NITROREDUCTASE RV3131-RELATED"/>
    <property type="match status" value="1"/>
</dbReference>
<evidence type="ECO:0000313" key="2">
    <source>
        <dbReference type="Proteomes" id="UP000192411"/>
    </source>
</evidence>
<dbReference type="InterPro" id="IPR050627">
    <property type="entry name" value="Nitroreductase/BluB"/>
</dbReference>
<dbReference type="GO" id="GO:0016491">
    <property type="term" value="F:oxidoreductase activity"/>
    <property type="evidence" value="ECO:0007669"/>
    <property type="project" value="InterPro"/>
</dbReference>
<dbReference type="STRING" id="75922.BST47_17970"/>
<reference evidence="1 2" key="1">
    <citation type="submission" date="2017-02" db="EMBL/GenBank/DDBJ databases">
        <title>The new phylogeny of genus Mycobacterium.</title>
        <authorList>
            <person name="Tortoli E."/>
            <person name="Trovato A."/>
            <person name="Cirillo D.M."/>
        </authorList>
    </citation>
    <scope>NUCLEOTIDE SEQUENCE [LARGE SCALE GENOMIC DNA]</scope>
    <source>
        <strain evidence="1 2">DSM 44338</strain>
    </source>
</reference>
<dbReference type="OrthoDB" id="8156917at2"/>
<dbReference type="AlphaFoldDB" id="A0A1X0JLZ0"/>
<dbReference type="SUPFAM" id="SSF55469">
    <property type="entry name" value="FMN-dependent nitroreductase-like"/>
    <property type="match status" value="2"/>
</dbReference>
<proteinExistence type="predicted"/>
<accession>A0A1X0JLZ0</accession>
<dbReference type="Gene3D" id="3.40.109.10">
    <property type="entry name" value="NADH Oxidase"/>
    <property type="match status" value="1"/>
</dbReference>